<organism evidence="1 2">
    <name type="scientific">Trichinella pseudospiralis</name>
    <name type="common">Parasitic roundworm</name>
    <dbReference type="NCBI Taxonomy" id="6337"/>
    <lineage>
        <taxon>Eukaryota</taxon>
        <taxon>Metazoa</taxon>
        <taxon>Ecdysozoa</taxon>
        <taxon>Nematoda</taxon>
        <taxon>Enoplea</taxon>
        <taxon>Dorylaimia</taxon>
        <taxon>Trichinellida</taxon>
        <taxon>Trichinellidae</taxon>
        <taxon>Trichinella</taxon>
    </lineage>
</organism>
<accession>A0A0V1KF76</accession>
<reference evidence="1 2" key="1">
    <citation type="submission" date="2015-01" db="EMBL/GenBank/DDBJ databases">
        <title>Evolution of Trichinella species and genotypes.</title>
        <authorList>
            <person name="Korhonen P.K."/>
            <person name="Edoardo P."/>
            <person name="Giuseppe L.R."/>
            <person name="Gasser R.B."/>
        </authorList>
    </citation>
    <scope>NUCLEOTIDE SEQUENCE [LARGE SCALE GENOMIC DNA]</scope>
    <source>
        <strain evidence="1">ISS176</strain>
    </source>
</reference>
<evidence type="ECO:0000313" key="2">
    <source>
        <dbReference type="Proteomes" id="UP000054826"/>
    </source>
</evidence>
<dbReference type="AlphaFoldDB" id="A0A0V1KF76"/>
<name>A0A0V1KF76_TRIPS</name>
<evidence type="ECO:0000313" key="1">
    <source>
        <dbReference type="EMBL" id="KRZ45917.1"/>
    </source>
</evidence>
<sequence>MQTQKQKATLVRESKNSTTRMDKKYKWIVKHNKKITGGKYTDIMFKRSVRMNVSKIIALNYNNRMQNYRFQNVIRNYQ</sequence>
<dbReference type="Proteomes" id="UP000054826">
    <property type="component" value="Unassembled WGS sequence"/>
</dbReference>
<protein>
    <submittedName>
        <fullName evidence="1">Uncharacterized protein</fullName>
    </submittedName>
</protein>
<comment type="caution">
    <text evidence="1">The sequence shown here is derived from an EMBL/GenBank/DDBJ whole genome shotgun (WGS) entry which is preliminary data.</text>
</comment>
<gene>
    <name evidence="1" type="ORF">T4C_4337</name>
</gene>
<proteinExistence type="predicted"/>
<dbReference type="EMBL" id="JYDV01000002">
    <property type="protein sequence ID" value="KRZ45917.1"/>
    <property type="molecule type" value="Genomic_DNA"/>
</dbReference>